<comment type="caution">
    <text evidence="1">The sequence shown here is derived from an EMBL/GenBank/DDBJ whole genome shotgun (WGS) entry which is preliminary data.</text>
</comment>
<dbReference type="AlphaFoldDB" id="X1UVI0"/>
<sequence length="120" mass="13692">MGFAQKVTFDNAKVKYTQLPLYPLSEEIKTYETRLVIELPDETDKPDQLNNQYLKIQGYKKIKEGGDLIIDLVFGKFGLLGKELKTDEVYNINAGENMTGYFYKIHCEYPVTLTVITGNG</sequence>
<accession>X1UVI0</accession>
<feature type="non-terminal residue" evidence="1">
    <location>
        <position position="120"/>
    </location>
</feature>
<dbReference type="EMBL" id="BARW01034549">
    <property type="protein sequence ID" value="GAJ07612.1"/>
    <property type="molecule type" value="Genomic_DNA"/>
</dbReference>
<reference evidence="1" key="1">
    <citation type="journal article" date="2014" name="Front. Microbiol.">
        <title>High frequency of phylogenetically diverse reductive dehalogenase-homologous genes in deep subseafloor sedimentary metagenomes.</title>
        <authorList>
            <person name="Kawai M."/>
            <person name="Futagami T."/>
            <person name="Toyoda A."/>
            <person name="Takaki Y."/>
            <person name="Nishi S."/>
            <person name="Hori S."/>
            <person name="Arai W."/>
            <person name="Tsubouchi T."/>
            <person name="Morono Y."/>
            <person name="Uchiyama I."/>
            <person name="Ito T."/>
            <person name="Fujiyama A."/>
            <person name="Inagaki F."/>
            <person name="Takami H."/>
        </authorList>
    </citation>
    <scope>NUCLEOTIDE SEQUENCE</scope>
    <source>
        <strain evidence="1">Expedition CK06-06</strain>
    </source>
</reference>
<proteinExistence type="predicted"/>
<gene>
    <name evidence="1" type="ORF">S12H4_54122</name>
</gene>
<name>X1UVI0_9ZZZZ</name>
<evidence type="ECO:0000313" key="1">
    <source>
        <dbReference type="EMBL" id="GAJ07612.1"/>
    </source>
</evidence>
<organism evidence="1">
    <name type="scientific">marine sediment metagenome</name>
    <dbReference type="NCBI Taxonomy" id="412755"/>
    <lineage>
        <taxon>unclassified sequences</taxon>
        <taxon>metagenomes</taxon>
        <taxon>ecological metagenomes</taxon>
    </lineage>
</organism>
<protein>
    <submittedName>
        <fullName evidence="1">Uncharacterized protein</fullName>
    </submittedName>
</protein>